<evidence type="ECO:0000313" key="2">
    <source>
        <dbReference type="Proteomes" id="UP001055439"/>
    </source>
</evidence>
<gene>
    <name evidence="1" type="ORF">MUK42_23246</name>
</gene>
<dbReference type="EMBL" id="CP097503">
    <property type="protein sequence ID" value="URD77200.1"/>
    <property type="molecule type" value="Genomic_DNA"/>
</dbReference>
<proteinExistence type="predicted"/>
<organism evidence="1 2">
    <name type="scientific">Musa troglodytarum</name>
    <name type="common">fe'i banana</name>
    <dbReference type="NCBI Taxonomy" id="320322"/>
    <lineage>
        <taxon>Eukaryota</taxon>
        <taxon>Viridiplantae</taxon>
        <taxon>Streptophyta</taxon>
        <taxon>Embryophyta</taxon>
        <taxon>Tracheophyta</taxon>
        <taxon>Spermatophyta</taxon>
        <taxon>Magnoliopsida</taxon>
        <taxon>Liliopsida</taxon>
        <taxon>Zingiberales</taxon>
        <taxon>Musaceae</taxon>
        <taxon>Musa</taxon>
    </lineage>
</organism>
<name>A0A9E7EGW3_9LILI</name>
<keyword evidence="2" id="KW-1185">Reference proteome</keyword>
<dbReference type="AlphaFoldDB" id="A0A9E7EGW3"/>
<dbReference type="Proteomes" id="UP001055439">
    <property type="component" value="Chromosome 10"/>
</dbReference>
<reference evidence="1" key="1">
    <citation type="submission" date="2022-05" db="EMBL/GenBank/DDBJ databases">
        <title>The Musa troglodytarum L. genome provides insights into the mechanism of non-climacteric behaviour and enrichment of carotenoids.</title>
        <authorList>
            <person name="Wang J."/>
        </authorList>
    </citation>
    <scope>NUCLEOTIDE SEQUENCE</scope>
    <source>
        <tissue evidence="1">Leaf</tissue>
    </source>
</reference>
<accession>A0A9E7EGW3</accession>
<evidence type="ECO:0000313" key="1">
    <source>
        <dbReference type="EMBL" id="URD77200.1"/>
    </source>
</evidence>
<protein>
    <submittedName>
        <fullName evidence="1">Uncharacterized protein</fullName>
    </submittedName>
</protein>
<sequence length="77" mass="8656">MMSKGCMYSESPGSTSFMWSSFQMMEKRMKLRMCNVSKKSNRSCSSQGEALGLAFTDVTSDLHHMAVSTQTKLCAQW</sequence>